<dbReference type="EMBL" id="BAOU01000071">
    <property type="protein sequence ID" value="GAD06271.1"/>
    <property type="molecule type" value="Genomic_DNA"/>
</dbReference>
<name>T1CJ55_9PORP</name>
<evidence type="ECO:0000313" key="2">
    <source>
        <dbReference type="Proteomes" id="UP000018031"/>
    </source>
</evidence>
<dbReference type="AlphaFoldDB" id="T1CJ55"/>
<dbReference type="Proteomes" id="UP000018031">
    <property type="component" value="Unassembled WGS sequence"/>
</dbReference>
<accession>T1CJ55</accession>
<proteinExistence type="predicted"/>
<organism evidence="1 2">
    <name type="scientific">Porphyromonas crevioricanis JCM 15906</name>
    <dbReference type="NCBI Taxonomy" id="1305617"/>
    <lineage>
        <taxon>Bacteria</taxon>
        <taxon>Pseudomonadati</taxon>
        <taxon>Bacteroidota</taxon>
        <taxon>Bacteroidia</taxon>
        <taxon>Bacteroidales</taxon>
        <taxon>Porphyromonadaceae</taxon>
        <taxon>Porphyromonas</taxon>
    </lineage>
</organism>
<evidence type="ECO:0000313" key="1">
    <source>
        <dbReference type="EMBL" id="GAD06271.1"/>
    </source>
</evidence>
<reference evidence="2" key="1">
    <citation type="journal article" date="2013" name="Genome">
        <title>Draft Genome Sequences of Porphyromonas crevioricanis JCM 15906T and Porphyromonas cansulci JCM 13913T Isolated from a Canine Oral Cavity.</title>
        <authorList>
            <person name="Sakamoto M."/>
            <person name="Tanaka N."/>
            <person name="Shiwa Y."/>
            <person name="Yoshikawa H."/>
            <person name="Ohkuma M."/>
        </authorList>
    </citation>
    <scope>NUCLEOTIDE SEQUENCE [LARGE SCALE GENOMIC DNA]</scope>
    <source>
        <strain evidence="2">JCM 15906</strain>
    </source>
</reference>
<protein>
    <submittedName>
        <fullName evidence="1">Uncharacterized protein</fullName>
    </submittedName>
</protein>
<sequence length="37" mass="4235">MFLTKAISRKNNLSVKDISGRSLVHLRLMFLNSVFVV</sequence>
<reference evidence="1 2" key="2">
    <citation type="journal article" date="2013" name="Genome Announc.">
        <title>Draft Genome Sequences of Porphyromonas crevioricanis JCM 15906T and Porphyromonas cansulci JCM 13913T Isolated from a Canine Oral Cavity.</title>
        <authorList>
            <person name="Sakamoto M."/>
            <person name="Tanaka N."/>
            <person name="Shiwa Y."/>
            <person name="Yoshikawa H."/>
            <person name="Ohkuma M."/>
        </authorList>
    </citation>
    <scope>NUCLEOTIDE SEQUENCE [LARGE SCALE GENOMIC DNA]</scope>
    <source>
        <strain evidence="1 2">JCM 15906</strain>
    </source>
</reference>
<gene>
    <name evidence="1" type="ORF">PORCRE_1998</name>
</gene>
<comment type="caution">
    <text evidence="1">The sequence shown here is derived from an EMBL/GenBank/DDBJ whole genome shotgun (WGS) entry which is preliminary data.</text>
</comment>